<comment type="caution">
    <text evidence="1">The sequence shown here is derived from an EMBL/GenBank/DDBJ whole genome shotgun (WGS) entry which is preliminary data.</text>
</comment>
<keyword evidence="2" id="KW-1185">Reference proteome</keyword>
<proteinExistence type="predicted"/>
<protein>
    <submittedName>
        <fullName evidence="1">Uncharacterized protein</fullName>
    </submittedName>
</protein>
<dbReference type="EMBL" id="JAMLDX010000006">
    <property type="protein sequence ID" value="MCP3730623.1"/>
    <property type="molecule type" value="Genomic_DNA"/>
</dbReference>
<evidence type="ECO:0000313" key="2">
    <source>
        <dbReference type="Proteomes" id="UP001139451"/>
    </source>
</evidence>
<organism evidence="1 2">
    <name type="scientific">Sphingomonas tagetis</name>
    <dbReference type="NCBI Taxonomy" id="2949092"/>
    <lineage>
        <taxon>Bacteria</taxon>
        <taxon>Pseudomonadati</taxon>
        <taxon>Pseudomonadota</taxon>
        <taxon>Alphaproteobacteria</taxon>
        <taxon>Sphingomonadales</taxon>
        <taxon>Sphingomonadaceae</taxon>
        <taxon>Sphingomonas</taxon>
    </lineage>
</organism>
<accession>A0A9X2HNJ9</accession>
<evidence type="ECO:0000313" key="1">
    <source>
        <dbReference type="EMBL" id="MCP3730623.1"/>
    </source>
</evidence>
<gene>
    <name evidence="1" type="ORF">M9978_09305</name>
</gene>
<sequence>MRGCFGNSVRHSREMIKLIRATADLSASQIVQHHFIASETSETRNRNGSKWCSQCAILEAKLDLGRYIIDQSECTATAKVREEAVLSDEWVEETAKLMCSLAELSGTVYAGWEWLGAVTE</sequence>
<name>A0A9X2HNJ9_9SPHN</name>
<dbReference type="AlphaFoldDB" id="A0A9X2HNJ9"/>
<reference evidence="1" key="1">
    <citation type="submission" date="2022-05" db="EMBL/GenBank/DDBJ databases">
        <title>Sphingomonas sp. strain MG17 Genome sequencing and assembly.</title>
        <authorList>
            <person name="Kim I."/>
        </authorList>
    </citation>
    <scope>NUCLEOTIDE SEQUENCE</scope>
    <source>
        <strain evidence="1">MG17</strain>
    </source>
</reference>
<dbReference type="Proteomes" id="UP001139451">
    <property type="component" value="Unassembled WGS sequence"/>
</dbReference>